<dbReference type="HOGENOM" id="CLU_019602_18_5_4"/>
<dbReference type="GO" id="GO:0030313">
    <property type="term" value="C:cell envelope"/>
    <property type="evidence" value="ECO:0007669"/>
    <property type="project" value="UniProtKB-SubCell"/>
</dbReference>
<dbReference type="InterPro" id="IPR018313">
    <property type="entry name" value="SBP_3_CS"/>
</dbReference>
<proteinExistence type="inferred from homology"/>
<dbReference type="SUPFAM" id="SSF53850">
    <property type="entry name" value="Periplasmic binding protein-like II"/>
    <property type="match status" value="1"/>
</dbReference>
<dbReference type="PANTHER" id="PTHR35936:SF19">
    <property type="entry name" value="AMINO-ACID-BINDING PROTEIN YXEM-RELATED"/>
    <property type="match status" value="1"/>
</dbReference>
<dbReference type="Proteomes" id="UP000005156">
    <property type="component" value="Unassembled WGS sequence"/>
</dbReference>
<evidence type="ECO:0000259" key="5">
    <source>
        <dbReference type="SMART" id="SM00062"/>
    </source>
</evidence>
<dbReference type="InterPro" id="IPR001638">
    <property type="entry name" value="Solute-binding_3/MltF_N"/>
</dbReference>
<feature type="domain" description="Solute-binding protein family 3/N-terminal" evidence="5">
    <location>
        <begin position="44"/>
        <end position="265"/>
    </location>
</feature>
<accession>F3QKE5</accession>
<protein>
    <submittedName>
        <fullName evidence="6">Putative cystine-binding periplasmic protein</fullName>
    </submittedName>
</protein>
<sequence>MKFGLGLFLAGSASLMLVGCDKAPSRNSASASQDHLARIKSSGELKVGLEGDWQPFSFHNEKDQLVGYDVEVAQNLAKKLGVKAKIVEGPWDGLFAGMDTGRYDLVINGVDVTPDRAKTYDFSTPYAYDRTVLITRSDNNDIHSFNDLKGKTTANSIGSTYQEIGEKYGAKVSGVDTLAETLQMVKNRQVQATINASTSYGDYMKHRPDEPLKIAATMDKVTEYAIPMKKGEDNASLKKAIDNALQEMKNDGTLSKLSVKYFGADLTKPN</sequence>
<evidence type="ECO:0000313" key="7">
    <source>
        <dbReference type="Proteomes" id="UP000005156"/>
    </source>
</evidence>
<evidence type="ECO:0000256" key="1">
    <source>
        <dbReference type="ARBA" id="ARBA00004196"/>
    </source>
</evidence>
<dbReference type="Pfam" id="PF00497">
    <property type="entry name" value="SBP_bac_3"/>
    <property type="match status" value="1"/>
</dbReference>
<evidence type="ECO:0000256" key="3">
    <source>
        <dbReference type="ARBA" id="ARBA00022729"/>
    </source>
</evidence>
<organism evidence="6 7">
    <name type="scientific">Parasutterella excrementihominis YIT 11859</name>
    <dbReference type="NCBI Taxonomy" id="762966"/>
    <lineage>
        <taxon>Bacteria</taxon>
        <taxon>Pseudomonadati</taxon>
        <taxon>Pseudomonadota</taxon>
        <taxon>Betaproteobacteria</taxon>
        <taxon>Burkholderiales</taxon>
        <taxon>Sutterellaceae</taxon>
        <taxon>Parasutterella</taxon>
    </lineage>
</organism>
<dbReference type="PANTHER" id="PTHR35936">
    <property type="entry name" value="MEMBRANE-BOUND LYTIC MUREIN TRANSGLYCOSYLASE F"/>
    <property type="match status" value="1"/>
</dbReference>
<comment type="similarity">
    <text evidence="2 4">Belongs to the bacterial solute-binding protein 3 family.</text>
</comment>
<keyword evidence="7" id="KW-1185">Reference proteome</keyword>
<gene>
    <name evidence="6" type="ORF">HMPREF9439_01403</name>
</gene>
<dbReference type="PROSITE" id="PS01039">
    <property type="entry name" value="SBP_BACTERIAL_3"/>
    <property type="match status" value="1"/>
</dbReference>
<dbReference type="SMART" id="SM00062">
    <property type="entry name" value="PBPb"/>
    <property type="match status" value="1"/>
</dbReference>
<dbReference type="Gene3D" id="3.40.190.10">
    <property type="entry name" value="Periplasmic binding protein-like II"/>
    <property type="match status" value="2"/>
</dbReference>
<dbReference type="PROSITE" id="PS51257">
    <property type="entry name" value="PROKAR_LIPOPROTEIN"/>
    <property type="match status" value="1"/>
</dbReference>
<keyword evidence="3" id="KW-0732">Signal</keyword>
<dbReference type="eggNOG" id="COG0834">
    <property type="taxonomic scope" value="Bacteria"/>
</dbReference>
<reference evidence="6 7" key="1">
    <citation type="submission" date="2011-02" db="EMBL/GenBank/DDBJ databases">
        <authorList>
            <person name="Weinstock G."/>
            <person name="Sodergren E."/>
            <person name="Clifton S."/>
            <person name="Fulton L."/>
            <person name="Fulton B."/>
            <person name="Courtney L."/>
            <person name="Fronick C."/>
            <person name="Harrison M."/>
            <person name="Strong C."/>
            <person name="Farmer C."/>
            <person name="Delahaunty K."/>
            <person name="Markovic C."/>
            <person name="Hall O."/>
            <person name="Minx P."/>
            <person name="Tomlinson C."/>
            <person name="Mitreva M."/>
            <person name="Hou S."/>
            <person name="Chen J."/>
            <person name="Wollam A."/>
            <person name="Pepin K.H."/>
            <person name="Johnson M."/>
            <person name="Bhonagiri V."/>
            <person name="Zhang X."/>
            <person name="Suruliraj S."/>
            <person name="Warren W."/>
            <person name="Chinwalla A."/>
            <person name="Mardis E.R."/>
            <person name="Wilson R.K."/>
        </authorList>
    </citation>
    <scope>NUCLEOTIDE SEQUENCE [LARGE SCALE GENOMIC DNA]</scope>
    <source>
        <strain evidence="6 7">YIT 11859</strain>
    </source>
</reference>
<dbReference type="EMBL" id="AFBP01000036">
    <property type="protein sequence ID" value="EGG54579.1"/>
    <property type="molecule type" value="Genomic_DNA"/>
</dbReference>
<evidence type="ECO:0000313" key="6">
    <source>
        <dbReference type="EMBL" id="EGG54579.1"/>
    </source>
</evidence>
<comment type="subcellular location">
    <subcellularLocation>
        <location evidence="1">Cell envelope</location>
    </subcellularLocation>
</comment>
<name>F3QKE5_9BURK</name>
<dbReference type="AlphaFoldDB" id="F3QKE5"/>
<comment type="caution">
    <text evidence="6">The sequence shown here is derived from an EMBL/GenBank/DDBJ whole genome shotgun (WGS) entry which is preliminary data.</text>
</comment>
<evidence type="ECO:0000256" key="2">
    <source>
        <dbReference type="ARBA" id="ARBA00010333"/>
    </source>
</evidence>
<evidence type="ECO:0000256" key="4">
    <source>
        <dbReference type="RuleBase" id="RU003744"/>
    </source>
</evidence>